<dbReference type="Pfam" id="PF14322">
    <property type="entry name" value="SusD-like_3"/>
    <property type="match status" value="1"/>
</dbReference>
<dbReference type="EMBL" id="SIXF01000003">
    <property type="protein sequence ID" value="TBO44001.1"/>
    <property type="molecule type" value="Genomic_DNA"/>
</dbReference>
<dbReference type="AlphaFoldDB" id="A0A4Q9HFX7"/>
<proteinExistence type="inferred from homology"/>
<feature type="domain" description="SusD-like N-terminal" evidence="7">
    <location>
        <begin position="114"/>
        <end position="239"/>
    </location>
</feature>
<comment type="caution">
    <text evidence="8">The sequence shown here is derived from an EMBL/GenBank/DDBJ whole genome shotgun (WGS) entry which is preliminary data.</text>
</comment>
<dbReference type="InterPro" id="IPR011990">
    <property type="entry name" value="TPR-like_helical_dom_sf"/>
</dbReference>
<evidence type="ECO:0000259" key="6">
    <source>
        <dbReference type="Pfam" id="PF07980"/>
    </source>
</evidence>
<dbReference type="OrthoDB" id="9773740at2"/>
<dbReference type="RefSeq" id="WP_131028861.1">
    <property type="nucleotide sequence ID" value="NZ_SIXF01000003.1"/>
</dbReference>
<dbReference type="Proteomes" id="UP000291819">
    <property type="component" value="Unassembled WGS sequence"/>
</dbReference>
<keyword evidence="3" id="KW-0732">Signal</keyword>
<accession>A0A4Q9HFX7</accession>
<dbReference type="InterPro" id="IPR033985">
    <property type="entry name" value="SusD-like_N"/>
</dbReference>
<comment type="subcellular location">
    <subcellularLocation>
        <location evidence="1">Cell outer membrane</location>
    </subcellularLocation>
</comment>
<dbReference type="Pfam" id="PF07980">
    <property type="entry name" value="SusD_RagB"/>
    <property type="match status" value="1"/>
</dbReference>
<evidence type="ECO:0000313" key="9">
    <source>
        <dbReference type="Proteomes" id="UP000291819"/>
    </source>
</evidence>
<organism evidence="8 9">
    <name type="scientific">Pedobacter kyonggii</name>
    <dbReference type="NCBI Taxonomy" id="1926871"/>
    <lineage>
        <taxon>Bacteria</taxon>
        <taxon>Pseudomonadati</taxon>
        <taxon>Bacteroidota</taxon>
        <taxon>Sphingobacteriia</taxon>
        <taxon>Sphingobacteriales</taxon>
        <taxon>Sphingobacteriaceae</taxon>
        <taxon>Pedobacter</taxon>
    </lineage>
</organism>
<evidence type="ECO:0000256" key="4">
    <source>
        <dbReference type="ARBA" id="ARBA00023136"/>
    </source>
</evidence>
<evidence type="ECO:0000256" key="3">
    <source>
        <dbReference type="ARBA" id="ARBA00022729"/>
    </source>
</evidence>
<dbReference type="InterPro" id="IPR012944">
    <property type="entry name" value="SusD_RagB_dom"/>
</dbReference>
<feature type="domain" description="RagB/SusD" evidence="6">
    <location>
        <begin position="389"/>
        <end position="509"/>
    </location>
</feature>
<protein>
    <submittedName>
        <fullName evidence="8">RagB/SusD family nutrient uptake outer membrane protein</fullName>
    </submittedName>
</protein>
<dbReference type="CDD" id="cd08977">
    <property type="entry name" value="SusD"/>
    <property type="match status" value="1"/>
</dbReference>
<sequence>MKTHSFYILLLAVCISNSACKKFLDVKPLDKLSGNVFWQSRSDVESFTSDQYANLRNKFTSTSFIPATGELRSGYILPTILNNSNSVGEKNIRLVYTQFATNNLKTNTGVLSSTQAWNGLGFDSITKWYEFYSVIQGANILYERVNNGVPGLSGDDKKKYQAEAVFLRCLTYFFMVRLYGDVPYYTKAYQQDPLPREKAVSVINQCIADLKANLDNLPLVYPDPALRAVRATKGAALDLLMNMNMWNAGFDSGNKLKYYQQTADLGSELIGSNVYQLLPLDNFSEVMKGRSSEGIFEFNQSINYESAPNFRAFFGEMMLKYPNKNTGTDNSSSHAYFRADYLLRLYPAGIADKRKDLWFDNSMLSQDGNFQLLKFKGNLASNQSSPEWGLIIFRFAEAILLRAEALAELGGQDVEAIKMLNMIRRRAMAPEYIGIGGQDLKNAIFNERCKELMGEGHLYFDLIRTGRILNPQWTVNPLSADQFARGGWTWPIDVSALYNNPYMKLNEYWQ</sequence>
<evidence type="ECO:0000313" key="8">
    <source>
        <dbReference type="EMBL" id="TBO44001.1"/>
    </source>
</evidence>
<evidence type="ECO:0000259" key="7">
    <source>
        <dbReference type="Pfam" id="PF14322"/>
    </source>
</evidence>
<comment type="similarity">
    <text evidence="2">Belongs to the SusD family.</text>
</comment>
<keyword evidence="5" id="KW-0998">Cell outer membrane</keyword>
<dbReference type="SUPFAM" id="SSF48452">
    <property type="entry name" value="TPR-like"/>
    <property type="match status" value="1"/>
</dbReference>
<evidence type="ECO:0000256" key="1">
    <source>
        <dbReference type="ARBA" id="ARBA00004442"/>
    </source>
</evidence>
<evidence type="ECO:0000256" key="2">
    <source>
        <dbReference type="ARBA" id="ARBA00006275"/>
    </source>
</evidence>
<dbReference type="GO" id="GO:0009279">
    <property type="term" value="C:cell outer membrane"/>
    <property type="evidence" value="ECO:0007669"/>
    <property type="project" value="UniProtKB-SubCell"/>
</dbReference>
<name>A0A4Q9HFX7_9SPHI</name>
<keyword evidence="4" id="KW-0472">Membrane</keyword>
<gene>
    <name evidence="8" type="ORF">EYS08_05245</name>
</gene>
<keyword evidence="9" id="KW-1185">Reference proteome</keyword>
<reference evidence="8 9" key="1">
    <citation type="submission" date="2019-02" db="EMBL/GenBank/DDBJ databases">
        <title>Pedobacter kyonggii whole genome sequence analysis.</title>
        <authorList>
            <person name="Dahal R.H."/>
        </authorList>
    </citation>
    <scope>NUCLEOTIDE SEQUENCE [LARGE SCALE GENOMIC DNA]</scope>
    <source>
        <strain evidence="8 9">K-4-11-1</strain>
    </source>
</reference>
<dbReference type="Gene3D" id="1.25.40.390">
    <property type="match status" value="1"/>
</dbReference>
<evidence type="ECO:0000256" key="5">
    <source>
        <dbReference type="ARBA" id="ARBA00023237"/>
    </source>
</evidence>